<name>A0AAE9FGT9_CAEBR</name>
<evidence type="ECO:0000313" key="3">
    <source>
        <dbReference type="Proteomes" id="UP000829354"/>
    </source>
</evidence>
<dbReference type="EMBL" id="CP092625">
    <property type="protein sequence ID" value="UMM40938.1"/>
    <property type="molecule type" value="Genomic_DNA"/>
</dbReference>
<dbReference type="Proteomes" id="UP000829354">
    <property type="component" value="Chromosome X"/>
</dbReference>
<sequence length="75" mass="8618">MVDRNPDGAASPERISITSKKNTLRDEKTNCDSCQIHPERLDGQIREISILAIFLLVTRKAKELIRNVENRQENQ</sequence>
<feature type="region of interest" description="Disordered" evidence="1">
    <location>
        <begin position="1"/>
        <end position="28"/>
    </location>
</feature>
<dbReference type="AlphaFoldDB" id="A0AAE9FGT9"/>
<organism evidence="2 3">
    <name type="scientific">Caenorhabditis briggsae</name>
    <dbReference type="NCBI Taxonomy" id="6238"/>
    <lineage>
        <taxon>Eukaryota</taxon>
        <taxon>Metazoa</taxon>
        <taxon>Ecdysozoa</taxon>
        <taxon>Nematoda</taxon>
        <taxon>Chromadorea</taxon>
        <taxon>Rhabditida</taxon>
        <taxon>Rhabditina</taxon>
        <taxon>Rhabditomorpha</taxon>
        <taxon>Rhabditoidea</taxon>
        <taxon>Rhabditidae</taxon>
        <taxon>Peloderinae</taxon>
        <taxon>Caenorhabditis</taxon>
    </lineage>
</organism>
<accession>A0AAE9FGT9</accession>
<reference evidence="2 3" key="1">
    <citation type="submission" date="2022-04" db="EMBL/GenBank/DDBJ databases">
        <title>Chromosome-level reference genomes for two strains of Caenorhabditis briggsae: an improved platform for comparative genomics.</title>
        <authorList>
            <person name="Stevens L."/>
            <person name="Andersen E."/>
        </authorList>
    </citation>
    <scope>NUCLEOTIDE SEQUENCE [LARGE SCALE GENOMIC DNA]</scope>
    <source>
        <strain evidence="2">VX34</strain>
        <tissue evidence="2">Whole-organism</tissue>
    </source>
</reference>
<protein>
    <submittedName>
        <fullName evidence="2">Uncharacterized protein</fullName>
    </submittedName>
</protein>
<gene>
    <name evidence="2" type="ORF">L5515_017421</name>
</gene>
<evidence type="ECO:0000256" key="1">
    <source>
        <dbReference type="SAM" id="MobiDB-lite"/>
    </source>
</evidence>
<keyword evidence="3" id="KW-1185">Reference proteome</keyword>
<proteinExistence type="predicted"/>
<evidence type="ECO:0000313" key="2">
    <source>
        <dbReference type="EMBL" id="UMM40938.1"/>
    </source>
</evidence>